<evidence type="ECO:0000313" key="2">
    <source>
        <dbReference type="Proteomes" id="UP000234323"/>
    </source>
</evidence>
<dbReference type="Proteomes" id="UP000234323">
    <property type="component" value="Unassembled WGS sequence"/>
</dbReference>
<evidence type="ECO:0000313" key="1">
    <source>
        <dbReference type="EMBL" id="PKY53503.1"/>
    </source>
</evidence>
<name>A0A2I1H3Q6_9GLOM</name>
<dbReference type="VEuPathDB" id="FungiDB:FUN_000297"/>
<reference evidence="1 2" key="1">
    <citation type="submission" date="2015-10" db="EMBL/GenBank/DDBJ databases">
        <title>Genome analyses suggest a sexual origin of heterokaryosis in a supposedly ancient asexual fungus.</title>
        <authorList>
            <person name="Ropars J."/>
            <person name="Sedzielewska K."/>
            <person name="Noel J."/>
            <person name="Charron P."/>
            <person name="Farinelli L."/>
            <person name="Marton T."/>
            <person name="Kruger M."/>
            <person name="Pelin A."/>
            <person name="Brachmann A."/>
            <person name="Corradi N."/>
        </authorList>
    </citation>
    <scope>NUCLEOTIDE SEQUENCE [LARGE SCALE GENOMIC DNA]</scope>
    <source>
        <strain evidence="1 2">A4</strain>
    </source>
</reference>
<gene>
    <name evidence="1" type="ORF">RhiirA4_471760</name>
</gene>
<proteinExistence type="predicted"/>
<sequence length="100" mass="11585">SSDIGPVTTNNPGAIYRSRPLSGMINSAMSLRSLRSQSVSLEKVKRKFEYNNHDDGQSTKRKKLFENENNDYFTKEIELDIDIKSLNNNEYLTQEYDFDI</sequence>
<feature type="non-terminal residue" evidence="1">
    <location>
        <position position="1"/>
    </location>
</feature>
<dbReference type="VEuPathDB" id="FungiDB:RhiirA1_466218"/>
<protein>
    <submittedName>
        <fullName evidence="1">Uncharacterized protein</fullName>
    </submittedName>
</protein>
<accession>A0A2I1H3Q6</accession>
<organism evidence="1 2">
    <name type="scientific">Rhizophagus irregularis</name>
    <dbReference type="NCBI Taxonomy" id="588596"/>
    <lineage>
        <taxon>Eukaryota</taxon>
        <taxon>Fungi</taxon>
        <taxon>Fungi incertae sedis</taxon>
        <taxon>Mucoromycota</taxon>
        <taxon>Glomeromycotina</taxon>
        <taxon>Glomeromycetes</taxon>
        <taxon>Glomerales</taxon>
        <taxon>Glomeraceae</taxon>
        <taxon>Rhizophagus</taxon>
    </lineage>
</organism>
<keyword evidence="2" id="KW-1185">Reference proteome</keyword>
<dbReference type="AlphaFoldDB" id="A0A2I1H3Q6"/>
<comment type="caution">
    <text evidence="1">The sequence shown here is derived from an EMBL/GenBank/DDBJ whole genome shotgun (WGS) entry which is preliminary data.</text>
</comment>
<dbReference type="EMBL" id="LLXI01001403">
    <property type="protein sequence ID" value="PKY53503.1"/>
    <property type="molecule type" value="Genomic_DNA"/>
</dbReference>